<dbReference type="GO" id="GO:0008253">
    <property type="term" value="F:5'-nucleotidase activity"/>
    <property type="evidence" value="ECO:0007669"/>
    <property type="project" value="TreeGrafter"/>
</dbReference>
<dbReference type="STRING" id="502682.BMF35_a0043"/>
<dbReference type="AlphaFoldDB" id="A0A0G9MWR4"/>
<keyword evidence="2" id="KW-0547">Nucleotide-binding</keyword>
<comment type="similarity">
    <text evidence="2">Belongs to the 5'-nucleotidase family.</text>
</comment>
<dbReference type="Pfam" id="PF00149">
    <property type="entry name" value="Metallophos"/>
    <property type="match status" value="1"/>
</dbReference>
<dbReference type="InterPro" id="IPR036907">
    <property type="entry name" value="5'-Nucleotdase_C_sf"/>
</dbReference>
<keyword evidence="1 2" id="KW-0732">Signal</keyword>
<name>A0A0G9MWR4_9SPHN</name>
<sequence>MNTRLLAALATGTALAGCVHADLPESASAPVEFQILALNDFHGHLELPARPESFLDGDDLREARLGGAAQLAATLSALREENSVTIAAGDLIGASPLISALFLDEPTIAALNVAGLDIASVGNHEFDRGTQELRRIQDGGCEQYTARQPCAVEPYGGADFQYLAGNVVGENGETFFPGTSMRDIGGMQVGFIGLTLKDTPNLVADSATAGYAFLDEAQTANALAADLTARGADTVVLIIHEGAYGPQRHTLGACPQLSGPLVPIVEQLNASISVVASGHTHNSYVCRVDSADGAPRILTSAGRYGAFVTDIALTFDREAGRITTLSGENIPVDARHGDDAEAGAIVARYAEAVGPVANRAVGTIAGEQVFGPDCGDTPAQGFLADSYLFAANSAADETEVDFALVNSGGVRADLSSADDGVLTYGELAAMAPFSNTLMAQRFSGEQVLRLLEQQVCEEGGVVGRCDSALIPSANFRYAFDLSQPAGERVTSALLDGEPIVPEDSYVIVTNNFLQGGGDGFSVFTEAPVLANFGVDLDWLEAYAASAPLQVPVCGRVRGIDADI</sequence>
<protein>
    <submittedName>
        <fullName evidence="5">Uncharacterized protein</fullName>
    </submittedName>
</protein>
<feature type="signal peptide" evidence="2">
    <location>
        <begin position="1"/>
        <end position="21"/>
    </location>
</feature>
<feature type="domain" description="5'-Nucleotidase C-terminal" evidence="4">
    <location>
        <begin position="373"/>
        <end position="525"/>
    </location>
</feature>
<dbReference type="PATRIC" id="fig|502682.8.peg.1068"/>
<dbReference type="PRINTS" id="PR01607">
    <property type="entry name" value="APYRASEFAMLY"/>
</dbReference>
<evidence type="ECO:0000259" key="3">
    <source>
        <dbReference type="Pfam" id="PF00149"/>
    </source>
</evidence>
<dbReference type="InterPro" id="IPR029052">
    <property type="entry name" value="Metallo-depent_PP-like"/>
</dbReference>
<dbReference type="SUPFAM" id="SSF56300">
    <property type="entry name" value="Metallo-dependent phosphatases"/>
    <property type="match status" value="1"/>
</dbReference>
<dbReference type="InterPro" id="IPR004843">
    <property type="entry name" value="Calcineurin-like_PHP"/>
</dbReference>
<dbReference type="PANTHER" id="PTHR11575">
    <property type="entry name" value="5'-NUCLEOTIDASE-RELATED"/>
    <property type="match status" value="1"/>
</dbReference>
<dbReference type="Gene3D" id="3.60.21.10">
    <property type="match status" value="1"/>
</dbReference>
<dbReference type="SUPFAM" id="SSF55816">
    <property type="entry name" value="5'-nucleotidase (syn. UDP-sugar hydrolase), C-terminal domain"/>
    <property type="match status" value="1"/>
</dbReference>
<dbReference type="PROSITE" id="PS51257">
    <property type="entry name" value="PROKAR_LIPOPROTEIN"/>
    <property type="match status" value="1"/>
</dbReference>
<dbReference type="GO" id="GO:0030288">
    <property type="term" value="C:outer membrane-bounded periplasmic space"/>
    <property type="evidence" value="ECO:0007669"/>
    <property type="project" value="TreeGrafter"/>
</dbReference>
<dbReference type="KEGG" id="egn:BMF35_a0043"/>
<accession>A0A0G9MWR4</accession>
<feature type="domain" description="Calcineurin-like phosphoesterase" evidence="3">
    <location>
        <begin position="34"/>
        <end position="282"/>
    </location>
</feature>
<evidence type="ECO:0000313" key="5">
    <source>
        <dbReference type="EMBL" id="KLE33703.1"/>
    </source>
</evidence>
<keyword evidence="2" id="KW-0378">Hydrolase</keyword>
<evidence type="ECO:0000256" key="1">
    <source>
        <dbReference type="ARBA" id="ARBA00022729"/>
    </source>
</evidence>
<dbReference type="RefSeq" id="WP_047006588.1">
    <property type="nucleotide sequence ID" value="NZ_CP018097.1"/>
</dbReference>
<evidence type="ECO:0000313" key="6">
    <source>
        <dbReference type="Proteomes" id="UP000053070"/>
    </source>
</evidence>
<evidence type="ECO:0000256" key="2">
    <source>
        <dbReference type="RuleBase" id="RU362119"/>
    </source>
</evidence>
<dbReference type="Pfam" id="PF02872">
    <property type="entry name" value="5_nucleotid_C"/>
    <property type="match status" value="1"/>
</dbReference>
<dbReference type="InterPro" id="IPR008334">
    <property type="entry name" value="5'-Nucleotdase_C"/>
</dbReference>
<dbReference type="GO" id="GO:0008768">
    <property type="term" value="F:UDP-sugar diphosphatase activity"/>
    <property type="evidence" value="ECO:0007669"/>
    <property type="project" value="TreeGrafter"/>
</dbReference>
<keyword evidence="6" id="KW-1185">Reference proteome</keyword>
<organism evidence="5 6">
    <name type="scientific">Aurantiacibacter gangjinensis</name>
    <dbReference type="NCBI Taxonomy" id="502682"/>
    <lineage>
        <taxon>Bacteria</taxon>
        <taxon>Pseudomonadati</taxon>
        <taxon>Pseudomonadota</taxon>
        <taxon>Alphaproteobacteria</taxon>
        <taxon>Sphingomonadales</taxon>
        <taxon>Erythrobacteraceae</taxon>
        <taxon>Aurantiacibacter</taxon>
    </lineage>
</organism>
<dbReference type="Gene3D" id="3.90.780.10">
    <property type="entry name" value="5'-Nucleotidase, C-terminal domain"/>
    <property type="match status" value="1"/>
</dbReference>
<feature type="chain" id="PRO_5005118285" evidence="2">
    <location>
        <begin position="22"/>
        <end position="563"/>
    </location>
</feature>
<dbReference type="GO" id="GO:0009166">
    <property type="term" value="P:nucleotide catabolic process"/>
    <property type="evidence" value="ECO:0007669"/>
    <property type="project" value="InterPro"/>
</dbReference>
<comment type="caution">
    <text evidence="5">The sequence shown here is derived from an EMBL/GenBank/DDBJ whole genome shotgun (WGS) entry which is preliminary data.</text>
</comment>
<evidence type="ECO:0000259" key="4">
    <source>
        <dbReference type="Pfam" id="PF02872"/>
    </source>
</evidence>
<gene>
    <name evidence="5" type="ORF">AAW01_05215</name>
</gene>
<reference evidence="5 6" key="1">
    <citation type="submission" date="2015-04" db="EMBL/GenBank/DDBJ databases">
        <title>The draft genome sequence of Erythrobacr gangjinensis K7-2.</title>
        <authorList>
            <person name="Zhuang L."/>
            <person name="Liu Y."/>
            <person name="Shao Z."/>
        </authorList>
    </citation>
    <scope>NUCLEOTIDE SEQUENCE [LARGE SCALE GENOMIC DNA]</scope>
    <source>
        <strain evidence="5 6">K7-2</strain>
    </source>
</reference>
<dbReference type="InterPro" id="IPR006179">
    <property type="entry name" value="5_nucleotidase/apyrase"/>
</dbReference>
<dbReference type="PANTHER" id="PTHR11575:SF24">
    <property type="entry name" value="5'-NUCLEOTIDASE"/>
    <property type="match status" value="1"/>
</dbReference>
<dbReference type="GO" id="GO:0000166">
    <property type="term" value="F:nucleotide binding"/>
    <property type="evidence" value="ECO:0007669"/>
    <property type="project" value="UniProtKB-KW"/>
</dbReference>
<proteinExistence type="inferred from homology"/>
<dbReference type="Proteomes" id="UP000053070">
    <property type="component" value="Unassembled WGS sequence"/>
</dbReference>
<dbReference type="EMBL" id="LBHC01000001">
    <property type="protein sequence ID" value="KLE33703.1"/>
    <property type="molecule type" value="Genomic_DNA"/>
</dbReference>